<dbReference type="InterPro" id="IPR003148">
    <property type="entry name" value="RCK_N"/>
</dbReference>
<keyword evidence="2" id="KW-1133">Transmembrane helix</keyword>
<sequence>MDFLRLSYKMERLFLIYFIKYMIRVKLKSKGIYLVFAYMILLLVSSLLIKLVEPADSALTHFDQALWWSVVTSTTVGYGDLFPVSNPGRIVAVILPMFMGIGLGAAFITHFASSLIERRDKKMHGEKRYKGTDHILIVGFTTETEQLVEEIRKDETYADQDIVLLDDMPRHPFPDMDRVCFVKGSPDTLNTLNKANVKQAARIIIHTGNDEKNLFALINALKLKHQACEITVRCISTQSLDTFSSVQGDFQIIVQMTAEMMVQAMQDKVHIPLQILLKNDAQEEIYYVTVSKTIPNLTWWVLHDYLKDKYNYLTFAMQTTDNRVMVNPSKEKSISKGDGIWLMAQKRPLNITWPS</sequence>
<dbReference type="HOGENOM" id="CLU_050982_1_1_7"/>
<evidence type="ECO:0000259" key="4">
    <source>
        <dbReference type="Pfam" id="PF07885"/>
    </source>
</evidence>
<dbReference type="Gene3D" id="1.10.287.70">
    <property type="match status" value="1"/>
</dbReference>
<gene>
    <name evidence="5" type="ordered locus">TOL2_C03100</name>
</gene>
<dbReference type="GO" id="GO:0005886">
    <property type="term" value="C:plasma membrane"/>
    <property type="evidence" value="ECO:0007669"/>
    <property type="project" value="UniProtKB-SubCell"/>
</dbReference>
<accession>K0NCR7</accession>
<protein>
    <submittedName>
        <fullName evidence="5">Putative potassium channel protein</fullName>
    </submittedName>
</protein>
<evidence type="ECO:0000256" key="1">
    <source>
        <dbReference type="ARBA" id="ARBA00004651"/>
    </source>
</evidence>
<dbReference type="AlphaFoldDB" id="K0NCR7"/>
<dbReference type="InterPro" id="IPR036291">
    <property type="entry name" value="NAD(P)-bd_dom_sf"/>
</dbReference>
<keyword evidence="2" id="KW-0472">Membrane</keyword>
<feature type="transmembrane region" description="Helical" evidence="2">
    <location>
        <begin position="90"/>
        <end position="113"/>
    </location>
</feature>
<organism evidence="5 6">
    <name type="scientific">Desulfobacula toluolica (strain DSM 7467 / Tol2)</name>
    <dbReference type="NCBI Taxonomy" id="651182"/>
    <lineage>
        <taxon>Bacteria</taxon>
        <taxon>Pseudomonadati</taxon>
        <taxon>Thermodesulfobacteriota</taxon>
        <taxon>Desulfobacteria</taxon>
        <taxon>Desulfobacterales</taxon>
        <taxon>Desulfobacteraceae</taxon>
        <taxon>Desulfobacula</taxon>
    </lineage>
</organism>
<keyword evidence="5" id="KW-0406">Ion transport</keyword>
<evidence type="ECO:0000256" key="2">
    <source>
        <dbReference type="SAM" id="Phobius"/>
    </source>
</evidence>
<dbReference type="SUPFAM" id="SSF81324">
    <property type="entry name" value="Voltage-gated potassium channels"/>
    <property type="match status" value="1"/>
</dbReference>
<dbReference type="STRING" id="651182.TOL2_C03100"/>
<dbReference type="KEGG" id="dto:TOL2_C03100"/>
<feature type="domain" description="RCK N-terminal" evidence="3">
    <location>
        <begin position="135"/>
        <end position="245"/>
    </location>
</feature>
<comment type="subcellular location">
    <subcellularLocation>
        <location evidence="1">Cell membrane</location>
        <topology evidence="1">Multi-pass membrane protein</topology>
    </subcellularLocation>
</comment>
<dbReference type="PANTHER" id="PTHR43833">
    <property type="entry name" value="POTASSIUM CHANNEL PROTEIN 2-RELATED-RELATED"/>
    <property type="match status" value="1"/>
</dbReference>
<keyword evidence="5" id="KW-0813">Transport</keyword>
<reference evidence="5 6" key="1">
    <citation type="journal article" date="2013" name="Environ. Microbiol.">
        <title>Complete genome, catabolic sub-proteomes and key-metabolites of Desulfobacula toluolica Tol2, a marine, aromatic compound-degrading, sulfate-reducing bacterium.</title>
        <authorList>
            <person name="Wohlbrand L."/>
            <person name="Jacob J.H."/>
            <person name="Kube M."/>
            <person name="Mussmann M."/>
            <person name="Jarling R."/>
            <person name="Beck A."/>
            <person name="Amann R."/>
            <person name="Wilkes H."/>
            <person name="Reinhardt R."/>
            <person name="Rabus R."/>
        </authorList>
    </citation>
    <scope>NUCLEOTIDE SEQUENCE [LARGE SCALE GENOMIC DNA]</scope>
    <source>
        <strain evidence="6">DSM 7467 / Tol2</strain>
    </source>
</reference>
<dbReference type="SUPFAM" id="SSF51735">
    <property type="entry name" value="NAD(P)-binding Rossmann-fold domains"/>
    <property type="match status" value="1"/>
</dbReference>
<evidence type="ECO:0000313" key="5">
    <source>
        <dbReference type="EMBL" id="CCK78480.1"/>
    </source>
</evidence>
<keyword evidence="6" id="KW-1185">Reference proteome</keyword>
<dbReference type="InterPro" id="IPR050721">
    <property type="entry name" value="Trk_Ktr_HKT_K-transport"/>
</dbReference>
<dbReference type="InterPro" id="IPR013099">
    <property type="entry name" value="K_chnl_dom"/>
</dbReference>
<dbReference type="Proteomes" id="UP000007347">
    <property type="component" value="Chromosome"/>
</dbReference>
<dbReference type="Gene3D" id="1.20.5.110">
    <property type="match status" value="1"/>
</dbReference>
<dbReference type="PANTHER" id="PTHR43833:SF9">
    <property type="entry name" value="POTASSIUM CHANNEL PROTEIN YUGO-RELATED"/>
    <property type="match status" value="1"/>
</dbReference>
<feature type="transmembrane region" description="Helical" evidence="2">
    <location>
        <begin position="32"/>
        <end position="52"/>
    </location>
</feature>
<dbReference type="EMBL" id="FO203503">
    <property type="protein sequence ID" value="CCK78480.1"/>
    <property type="molecule type" value="Genomic_DNA"/>
</dbReference>
<dbReference type="Pfam" id="PF07885">
    <property type="entry name" value="Ion_trans_2"/>
    <property type="match status" value="1"/>
</dbReference>
<proteinExistence type="predicted"/>
<feature type="domain" description="Potassium channel" evidence="4">
    <location>
        <begin position="39"/>
        <end position="115"/>
    </location>
</feature>
<evidence type="ECO:0000313" key="6">
    <source>
        <dbReference type="Proteomes" id="UP000007347"/>
    </source>
</evidence>
<dbReference type="GO" id="GO:0034220">
    <property type="term" value="P:monoatomic ion transmembrane transport"/>
    <property type="evidence" value="ECO:0007669"/>
    <property type="project" value="UniProtKB-KW"/>
</dbReference>
<keyword evidence="5" id="KW-0407">Ion channel</keyword>
<keyword evidence="2" id="KW-0812">Transmembrane</keyword>
<evidence type="ECO:0000259" key="3">
    <source>
        <dbReference type="Pfam" id="PF02254"/>
    </source>
</evidence>
<dbReference type="GO" id="GO:0006813">
    <property type="term" value="P:potassium ion transport"/>
    <property type="evidence" value="ECO:0007669"/>
    <property type="project" value="InterPro"/>
</dbReference>
<name>K0NCR7_DESTT</name>
<dbReference type="Pfam" id="PF02254">
    <property type="entry name" value="TrkA_N"/>
    <property type="match status" value="1"/>
</dbReference>
<dbReference type="Gene3D" id="3.40.50.720">
    <property type="entry name" value="NAD(P)-binding Rossmann-like Domain"/>
    <property type="match status" value="1"/>
</dbReference>